<dbReference type="SUPFAM" id="SSF52096">
    <property type="entry name" value="ClpP/crotonase"/>
    <property type="match status" value="1"/>
</dbReference>
<dbReference type="EMBL" id="MN739392">
    <property type="protein sequence ID" value="QHT02281.1"/>
    <property type="molecule type" value="Genomic_DNA"/>
</dbReference>
<name>A0A6C0CCU0_9ZZZZ</name>
<dbReference type="GO" id="GO:0004252">
    <property type="term" value="F:serine-type endopeptidase activity"/>
    <property type="evidence" value="ECO:0007669"/>
    <property type="project" value="InterPro"/>
</dbReference>
<evidence type="ECO:0008006" key="3">
    <source>
        <dbReference type="Google" id="ProtNLM"/>
    </source>
</evidence>
<organism evidence="2">
    <name type="scientific">viral metagenome</name>
    <dbReference type="NCBI Taxonomy" id="1070528"/>
    <lineage>
        <taxon>unclassified sequences</taxon>
        <taxon>metagenomes</taxon>
        <taxon>organismal metagenomes</taxon>
    </lineage>
</organism>
<sequence length="218" mass="25022">MEHNYMRASKKRKHIKYTCEDEEEEENTPQDKNIYVINNHLYFCADITPKTAFSLCKYLRSLEIKLKMDAVCSASPASPTPEIYLHITTNGGCIYSAFSIIDCFKSLSIPVNTVIDSNVSSAGTIISIHGAKRYICDNSYVLIHELRSGCWGKLAYIDDTYKNCLKIQEHINQIYLDRTKITKKYLKEILVKDLELNADECIRMGIADEIYITNRARL</sequence>
<dbReference type="GO" id="GO:0051117">
    <property type="term" value="F:ATPase binding"/>
    <property type="evidence" value="ECO:0007669"/>
    <property type="project" value="TreeGrafter"/>
</dbReference>
<dbReference type="Pfam" id="PF00574">
    <property type="entry name" value="CLP_protease"/>
    <property type="match status" value="1"/>
</dbReference>
<dbReference type="PRINTS" id="PR00127">
    <property type="entry name" value="CLPPROTEASEP"/>
</dbReference>
<dbReference type="InterPro" id="IPR023562">
    <property type="entry name" value="ClpP/TepA"/>
</dbReference>
<dbReference type="GO" id="GO:0009368">
    <property type="term" value="C:endopeptidase Clp complex"/>
    <property type="evidence" value="ECO:0007669"/>
    <property type="project" value="TreeGrafter"/>
</dbReference>
<dbReference type="InterPro" id="IPR029045">
    <property type="entry name" value="ClpP/crotonase-like_dom_sf"/>
</dbReference>
<protein>
    <recommendedName>
        <fullName evidence="3">Protease</fullName>
    </recommendedName>
</protein>
<dbReference type="PANTHER" id="PTHR10381:SF11">
    <property type="entry name" value="ATP-DEPENDENT CLP PROTEASE PROTEOLYTIC SUBUNIT, MITOCHONDRIAL"/>
    <property type="match status" value="1"/>
</dbReference>
<dbReference type="Gene3D" id="3.90.226.10">
    <property type="entry name" value="2-enoyl-CoA Hydratase, Chain A, domain 1"/>
    <property type="match status" value="1"/>
</dbReference>
<evidence type="ECO:0000256" key="1">
    <source>
        <dbReference type="ARBA" id="ARBA00007039"/>
    </source>
</evidence>
<comment type="similarity">
    <text evidence="1">Belongs to the peptidase S14 family.</text>
</comment>
<dbReference type="AlphaFoldDB" id="A0A6C0CCU0"/>
<dbReference type="GO" id="GO:0004176">
    <property type="term" value="F:ATP-dependent peptidase activity"/>
    <property type="evidence" value="ECO:0007669"/>
    <property type="project" value="InterPro"/>
</dbReference>
<proteinExistence type="inferred from homology"/>
<dbReference type="GO" id="GO:0006515">
    <property type="term" value="P:protein quality control for misfolded or incompletely synthesized proteins"/>
    <property type="evidence" value="ECO:0007669"/>
    <property type="project" value="TreeGrafter"/>
</dbReference>
<dbReference type="PANTHER" id="PTHR10381">
    <property type="entry name" value="ATP-DEPENDENT CLP PROTEASE PROTEOLYTIC SUBUNIT"/>
    <property type="match status" value="1"/>
</dbReference>
<accession>A0A6C0CCU0</accession>
<dbReference type="InterPro" id="IPR001907">
    <property type="entry name" value="ClpP"/>
</dbReference>
<evidence type="ECO:0000313" key="2">
    <source>
        <dbReference type="EMBL" id="QHT02281.1"/>
    </source>
</evidence>
<reference evidence="2" key="1">
    <citation type="journal article" date="2020" name="Nature">
        <title>Giant virus diversity and host interactions through global metagenomics.</title>
        <authorList>
            <person name="Schulz F."/>
            <person name="Roux S."/>
            <person name="Paez-Espino D."/>
            <person name="Jungbluth S."/>
            <person name="Walsh D.A."/>
            <person name="Denef V.J."/>
            <person name="McMahon K.D."/>
            <person name="Konstantinidis K.T."/>
            <person name="Eloe-Fadrosh E.A."/>
            <person name="Kyrpides N.C."/>
            <person name="Woyke T."/>
        </authorList>
    </citation>
    <scope>NUCLEOTIDE SEQUENCE</scope>
    <source>
        <strain evidence="2">GVMAG-M-3300020565-3</strain>
    </source>
</reference>